<dbReference type="InterPro" id="IPR004839">
    <property type="entry name" value="Aminotransferase_I/II_large"/>
</dbReference>
<protein>
    <recommendedName>
        <fullName evidence="1">methionine S-methyltransferase</fullName>
        <ecNumber evidence="1">2.1.1.12</ecNumber>
    </recommendedName>
</protein>
<dbReference type="InterPro" id="IPR025779">
    <property type="entry name" value="Met_S-MeTrfase"/>
</dbReference>
<dbReference type="Gene3D" id="3.40.50.150">
    <property type="entry name" value="Vaccinia Virus protein VP39"/>
    <property type="match status" value="1"/>
</dbReference>
<dbReference type="Pfam" id="PF00155">
    <property type="entry name" value="Aminotran_1_2"/>
    <property type="match status" value="1"/>
</dbReference>
<dbReference type="EMBL" id="OY731403">
    <property type="protein sequence ID" value="CAJ1963832.1"/>
    <property type="molecule type" value="Genomic_DNA"/>
</dbReference>
<dbReference type="InterPro" id="IPR015424">
    <property type="entry name" value="PyrdxlP-dep_Trfase"/>
</dbReference>
<accession>A0AA86SKX9</accession>
<keyword evidence="1" id="KW-0489">Methyltransferase</keyword>
<feature type="domain" description="Aminotransferase class I/classII large" evidence="2">
    <location>
        <begin position="721"/>
        <end position="1074"/>
    </location>
</feature>
<sequence length="1095" mass="121857">MSWKTVDEFLEQCKESGDAAYASLRSLLERLENPETRSQARIFLSHLQKRFPTKDSCDQCFQTYHFRIEDVSLGQYAGHNGRNKLTMMVIPSIFVPEDWSFTFYEGINRHPDSIFKERIVAELGCGNGWISIAIAEKWLPSKVYGLDINPRAVKVSWINLYLNALDENGQPIYDEEKKTLLDRIEFHESDLLSYCREKDIQLERIVGCIPQVIPQPLPLYTHTILNPNPDAMSKVITENASEEFLHSLSNYCALQGFVEDQFGLGLIARAVEEGITVIKPTGIMIFNMGGRPGQGVCKRLFERRGFRLTKLWQTKIIQAGDTDIAALVEIEKNSPHRFEFFMGLSGDQPICARTAWAYGKSGGSISHALSVYSCQLRHPNQVKVIFDFLKHGFQEISSSLDLSFEDDSVADEKIPFLAYLARTLKSNSYFPYEPPAGSKHFRNLIAGFLKTAAAIENALRLFSPRLAVVDEHLTRHLPRQWLTSSALESSGTIDSLDYTIMVIEAPRQSDLMIELIKKLKPEVVVTGIAHFEAVTSSAFVHLLDTTRDIGSRLFLDISDHFELSSLPGSNGVLKYLSGTPLPSHAAIICGLVKNKVYPDLEVAFVISEEETLFNALSKTIELLEGNTSLISQYYYGCIFHELLAFQLAGRHAPAKRNFEDVKSVDMIGFSKSASLILNNAELSIDGVENGSLIHMDVDQIFLPVPSSVKAAIFESFARQNMSESETDVRASIKGFVKSNYGFPTDNSTEFIYADNSKALFNKLVLCCINEGGTLCFPAGSNGNYVSSARFLKADIVTVPTDVKEGFKLTEKTLTGVLGTVKNPWVYISGPTVNPTGLIYSNNEMVEILSTCAIFGARVVIDTASSGLEFDCEGWGVWDIEGCLSRLNSSIKPSFCVSLLGGLSLKMLNGVLRFGYLILNEPVLVDTFYSYPGLSKPHITVRYATKKLLELREQKPSNLSDTIVEHTQILRTRAKCLKQVLEKNGWDVLESCAGVSVVAKPSAYLNKTVKLKISPKGEGSHESATEEVKLDDSNIRTVILKATGLCINSGSWTGIPGYCRFNIALEESDFKKALDCIQKFREVTLATLRLIKTNKE</sequence>
<comment type="catalytic activity">
    <reaction evidence="1">
        <text>L-methionine + S-adenosyl-L-methionine = S-methyl-L-methionine + S-adenosyl-L-homocysteine</text>
        <dbReference type="Rhea" id="RHEA:13761"/>
        <dbReference type="ChEBI" id="CHEBI:57844"/>
        <dbReference type="ChEBI" id="CHEBI:57856"/>
        <dbReference type="ChEBI" id="CHEBI:58252"/>
        <dbReference type="ChEBI" id="CHEBI:59789"/>
        <dbReference type="EC" id="2.1.1.12"/>
    </reaction>
</comment>
<dbReference type="EC" id="2.1.1.12" evidence="1"/>
<organism evidence="3 4">
    <name type="scientific">Sphenostylis stenocarpa</name>
    <dbReference type="NCBI Taxonomy" id="92480"/>
    <lineage>
        <taxon>Eukaryota</taxon>
        <taxon>Viridiplantae</taxon>
        <taxon>Streptophyta</taxon>
        <taxon>Embryophyta</taxon>
        <taxon>Tracheophyta</taxon>
        <taxon>Spermatophyta</taxon>
        <taxon>Magnoliopsida</taxon>
        <taxon>eudicotyledons</taxon>
        <taxon>Gunneridae</taxon>
        <taxon>Pentapetalae</taxon>
        <taxon>rosids</taxon>
        <taxon>fabids</taxon>
        <taxon>Fabales</taxon>
        <taxon>Fabaceae</taxon>
        <taxon>Papilionoideae</taxon>
        <taxon>50 kb inversion clade</taxon>
        <taxon>NPAAA clade</taxon>
        <taxon>indigoferoid/millettioid clade</taxon>
        <taxon>Phaseoleae</taxon>
        <taxon>Sphenostylis</taxon>
    </lineage>
</organism>
<evidence type="ECO:0000256" key="1">
    <source>
        <dbReference type="PROSITE-ProRule" id="PRU00888"/>
    </source>
</evidence>
<dbReference type="InterPro" id="IPR029063">
    <property type="entry name" value="SAM-dependent_MTases_sf"/>
</dbReference>
<dbReference type="Proteomes" id="UP001189624">
    <property type="component" value="Chromosome 6"/>
</dbReference>
<dbReference type="Gene3D" id="3.40.640.10">
    <property type="entry name" value="Type I PLP-dependent aspartate aminotransferase-like (Major domain)"/>
    <property type="match status" value="1"/>
</dbReference>
<gene>
    <name evidence="3" type="ORF">AYBTSS11_LOCUS19985</name>
</gene>
<reference evidence="3" key="1">
    <citation type="submission" date="2023-10" db="EMBL/GenBank/DDBJ databases">
        <authorList>
            <person name="Domelevo Entfellner J.-B."/>
        </authorList>
    </citation>
    <scope>NUCLEOTIDE SEQUENCE</scope>
</reference>
<keyword evidence="4" id="KW-1185">Reference proteome</keyword>
<dbReference type="PANTHER" id="PTHR47087">
    <property type="entry name" value="METHIONINE S-METHYLTRANSFERASE"/>
    <property type="match status" value="1"/>
</dbReference>
<dbReference type="Gramene" id="rna-AYBTSS11_LOCUS19985">
    <property type="protein sequence ID" value="CAJ1963832.1"/>
    <property type="gene ID" value="gene-AYBTSS11_LOCUS19985"/>
</dbReference>
<dbReference type="GO" id="GO:0030170">
    <property type="term" value="F:pyridoxal phosphate binding"/>
    <property type="evidence" value="ECO:0007669"/>
    <property type="project" value="InterPro"/>
</dbReference>
<dbReference type="SUPFAM" id="SSF53335">
    <property type="entry name" value="S-adenosyl-L-methionine-dependent methyltransferases"/>
    <property type="match status" value="1"/>
</dbReference>
<keyword evidence="1" id="KW-0949">S-adenosyl-L-methionine</keyword>
<dbReference type="AlphaFoldDB" id="A0AA86SKX9"/>
<dbReference type="GO" id="GO:0030732">
    <property type="term" value="F:methionine S-methyltransferase activity"/>
    <property type="evidence" value="ECO:0007669"/>
    <property type="project" value="UniProtKB-UniRule"/>
</dbReference>
<dbReference type="CDD" id="cd02440">
    <property type="entry name" value="AdoMet_MTases"/>
    <property type="match status" value="1"/>
</dbReference>
<evidence type="ECO:0000313" key="4">
    <source>
        <dbReference type="Proteomes" id="UP001189624"/>
    </source>
</evidence>
<keyword evidence="1" id="KW-0808">Transferase</keyword>
<dbReference type="SUPFAM" id="SSF53383">
    <property type="entry name" value="PLP-dependent transferases"/>
    <property type="match status" value="1"/>
</dbReference>
<dbReference type="Pfam" id="PF06325">
    <property type="entry name" value="PrmA"/>
    <property type="match status" value="1"/>
</dbReference>
<dbReference type="PANTHER" id="PTHR47087:SF1">
    <property type="entry name" value="METHIONINE S-METHYLTRANSFERASE"/>
    <property type="match status" value="1"/>
</dbReference>
<dbReference type="PROSITE" id="PS51555">
    <property type="entry name" value="SAM_MT12"/>
    <property type="match status" value="1"/>
</dbReference>
<dbReference type="GO" id="GO:0032259">
    <property type="term" value="P:methylation"/>
    <property type="evidence" value="ECO:0007669"/>
    <property type="project" value="UniProtKB-UniRule"/>
</dbReference>
<evidence type="ECO:0000313" key="3">
    <source>
        <dbReference type="EMBL" id="CAJ1963832.1"/>
    </source>
</evidence>
<comment type="similarity">
    <text evidence="1">Belongs to the class I-like SAM-binding methyltransferase superfamily.</text>
</comment>
<proteinExistence type="inferred from homology"/>
<dbReference type="InterPro" id="IPR015421">
    <property type="entry name" value="PyrdxlP-dep_Trfase_major"/>
</dbReference>
<name>A0AA86SKX9_9FABA</name>
<evidence type="ECO:0000259" key="2">
    <source>
        <dbReference type="Pfam" id="PF00155"/>
    </source>
</evidence>